<keyword evidence="2" id="KW-1185">Reference proteome</keyword>
<evidence type="ECO:0000313" key="2">
    <source>
        <dbReference type="Proteomes" id="UP000321424"/>
    </source>
</evidence>
<dbReference type="EMBL" id="BJXA01000043">
    <property type="protein sequence ID" value="GEM40913.1"/>
    <property type="molecule type" value="Genomic_DNA"/>
</dbReference>
<protein>
    <submittedName>
        <fullName evidence="1">Uncharacterized protein</fullName>
    </submittedName>
</protein>
<organism evidence="1 2">
    <name type="scientific">Nocardia ninae NBRC 108245</name>
    <dbReference type="NCBI Taxonomy" id="1210091"/>
    <lineage>
        <taxon>Bacteria</taxon>
        <taxon>Bacillati</taxon>
        <taxon>Actinomycetota</taxon>
        <taxon>Actinomycetes</taxon>
        <taxon>Mycobacteriales</taxon>
        <taxon>Nocardiaceae</taxon>
        <taxon>Nocardia</taxon>
    </lineage>
</organism>
<name>A0A511MJX0_9NOCA</name>
<accession>A0A511MJX0</accession>
<comment type="caution">
    <text evidence="1">The sequence shown here is derived from an EMBL/GenBank/DDBJ whole genome shotgun (WGS) entry which is preliminary data.</text>
</comment>
<sequence length="147" mass="17445">MHERCLAQLDVADLHYIALYRDNELQFRIDVLAHPQLALYFRRSTPSMRRDEYEKIGRRFGYLTYQWNSNLRDVESGVLIRLVFDVEMGAIYYHRIAEDQHLIGVTLAQRKVNVTDAKLRRLVDTIRTDMGLHPIVELEEVVEQRDE</sequence>
<dbReference type="AlphaFoldDB" id="A0A511MJX0"/>
<reference evidence="1 2" key="1">
    <citation type="submission" date="2019-07" db="EMBL/GenBank/DDBJ databases">
        <title>Whole genome shotgun sequence of Nocardia ninae NBRC 108245.</title>
        <authorList>
            <person name="Hosoyama A."/>
            <person name="Uohara A."/>
            <person name="Ohji S."/>
            <person name="Ichikawa N."/>
        </authorList>
    </citation>
    <scope>NUCLEOTIDE SEQUENCE [LARGE SCALE GENOMIC DNA]</scope>
    <source>
        <strain evidence="1 2">NBRC 108245</strain>
    </source>
</reference>
<gene>
    <name evidence="1" type="ORF">NN4_54320</name>
</gene>
<proteinExistence type="predicted"/>
<dbReference type="Proteomes" id="UP000321424">
    <property type="component" value="Unassembled WGS sequence"/>
</dbReference>
<evidence type="ECO:0000313" key="1">
    <source>
        <dbReference type="EMBL" id="GEM40913.1"/>
    </source>
</evidence>